<gene>
    <name evidence="2" type="ORF">EDS130_LOCUS28212</name>
</gene>
<feature type="domain" description="F-box" evidence="1">
    <location>
        <begin position="23"/>
        <end position="69"/>
    </location>
</feature>
<evidence type="ECO:0000259" key="1">
    <source>
        <dbReference type="PROSITE" id="PS50181"/>
    </source>
</evidence>
<sequence length="662" mass="79281">MNIVICKYHGTIITPLKTANKRKSRLEDLPNELLTGTFRYLNARDLFRSFHNLNERFNDLIQSFQYLQLSYHMKVPVNLKSNDELFSFYVYTLIVDEWIDFNPKHFPNVRRLKLKSPIPKVLGLLKGNIMPHLEHLSVLYKYTMYEINLLHNEIFSNRFPKLYSCELYGQEGLLTIQQSEHSPMIRILKTDLIDLMIYEIILRTCPNLSFLKFSIQSPNDTSTNTFQHINLKRMVINLTNSDWSDDDHTLSTLLSYVQNLHQLDIHRRNYSHNILDYIQYCDWLKSIINRRLPCLRIFKFYFHISTDEQLRIILHENLLEQIQSDFSNVHTEQEYQAQLIICRESILVVHMSGLERLPNELLIELFKYLKAPQLFQAFYNLNFRFNYLIQSLTHLTYSTNEQDNQTQAYPYIRTLIIEKTIPDKLVCFPNIRRLILDYVTEEFLVQFNGHTLPNLEYLAIYHKIHPFYMPDLRTKIFSDVFPSLKCCYISRMRSPSAPQDWTRSLSIRFLRFNDINASIYTSVLLACPNLSILKFKLPTRSKIETNFIKHINLKRLFINMKYDDYPWDDEILESYLLCVPNLEQLRISRSISINASVMHHLQYYDWLLSMISSHLRKLNQFKFDLYIHRSQELSEEWNYQDVLKRQFNSVHLNRYESRLVVF</sequence>
<dbReference type="PROSITE" id="PS50181">
    <property type="entry name" value="FBOX"/>
    <property type="match status" value="2"/>
</dbReference>
<organism evidence="2 3">
    <name type="scientific">Adineta ricciae</name>
    <name type="common">Rotifer</name>
    <dbReference type="NCBI Taxonomy" id="249248"/>
    <lineage>
        <taxon>Eukaryota</taxon>
        <taxon>Metazoa</taxon>
        <taxon>Spiralia</taxon>
        <taxon>Gnathifera</taxon>
        <taxon>Rotifera</taxon>
        <taxon>Eurotatoria</taxon>
        <taxon>Bdelloidea</taxon>
        <taxon>Adinetida</taxon>
        <taxon>Adinetidae</taxon>
        <taxon>Adineta</taxon>
    </lineage>
</organism>
<dbReference type="EMBL" id="CAJNOJ010000182">
    <property type="protein sequence ID" value="CAF1255327.1"/>
    <property type="molecule type" value="Genomic_DNA"/>
</dbReference>
<protein>
    <recommendedName>
        <fullName evidence="1">F-box domain-containing protein</fullName>
    </recommendedName>
</protein>
<dbReference type="InterPro" id="IPR001810">
    <property type="entry name" value="F-box_dom"/>
</dbReference>
<dbReference type="SUPFAM" id="SSF52047">
    <property type="entry name" value="RNI-like"/>
    <property type="match status" value="1"/>
</dbReference>
<dbReference type="Proteomes" id="UP000663852">
    <property type="component" value="Unassembled WGS sequence"/>
</dbReference>
<reference evidence="2" key="1">
    <citation type="submission" date="2021-02" db="EMBL/GenBank/DDBJ databases">
        <authorList>
            <person name="Nowell W R."/>
        </authorList>
    </citation>
    <scope>NUCLEOTIDE SEQUENCE</scope>
</reference>
<evidence type="ECO:0000313" key="2">
    <source>
        <dbReference type="EMBL" id="CAF1255327.1"/>
    </source>
</evidence>
<proteinExistence type="predicted"/>
<evidence type="ECO:0000313" key="3">
    <source>
        <dbReference type="Proteomes" id="UP000663852"/>
    </source>
</evidence>
<name>A0A815ABR3_ADIRI</name>
<feature type="domain" description="F-box" evidence="1">
    <location>
        <begin position="351"/>
        <end position="400"/>
    </location>
</feature>
<dbReference type="OrthoDB" id="9980402at2759"/>
<comment type="caution">
    <text evidence="2">The sequence shown here is derived from an EMBL/GenBank/DDBJ whole genome shotgun (WGS) entry which is preliminary data.</text>
</comment>
<accession>A0A815ABR3</accession>
<dbReference type="AlphaFoldDB" id="A0A815ABR3"/>